<evidence type="ECO:0000259" key="9">
    <source>
        <dbReference type="PROSITE" id="PS51379"/>
    </source>
</evidence>
<dbReference type="Pfam" id="PF13370">
    <property type="entry name" value="Fer4_13"/>
    <property type="match status" value="1"/>
</dbReference>
<evidence type="ECO:0000313" key="11">
    <source>
        <dbReference type="Proteomes" id="UP001500957"/>
    </source>
</evidence>
<dbReference type="RefSeq" id="WP_019877519.1">
    <property type="nucleotide sequence ID" value="NZ_BAAAHE010000036.1"/>
</dbReference>
<dbReference type="InterPro" id="IPR001080">
    <property type="entry name" value="3Fe4S_ferredoxin"/>
</dbReference>
<reference evidence="11" key="1">
    <citation type="journal article" date="2019" name="Int. J. Syst. Evol. Microbiol.">
        <title>The Global Catalogue of Microorganisms (GCM) 10K type strain sequencing project: providing services to taxonomists for standard genome sequencing and annotation.</title>
        <authorList>
            <consortium name="The Broad Institute Genomics Platform"/>
            <consortium name="The Broad Institute Genome Sequencing Center for Infectious Disease"/>
            <person name="Wu L."/>
            <person name="Ma J."/>
        </authorList>
    </citation>
    <scope>NUCLEOTIDE SEQUENCE [LARGE SCALE GENOMIC DNA]</scope>
    <source>
        <strain evidence="11">JCM 10671</strain>
    </source>
</reference>
<dbReference type="SUPFAM" id="SSF54862">
    <property type="entry name" value="4Fe-4S ferredoxins"/>
    <property type="match status" value="1"/>
</dbReference>
<keyword evidence="5 8" id="KW-0408">Iron</keyword>
<keyword evidence="2 8" id="KW-0813">Transport</keyword>
<keyword evidence="7" id="KW-0003">3Fe-4S</keyword>
<evidence type="ECO:0000256" key="4">
    <source>
        <dbReference type="ARBA" id="ARBA00022982"/>
    </source>
</evidence>
<dbReference type="InterPro" id="IPR051269">
    <property type="entry name" value="Fe-S_cluster_ET"/>
</dbReference>
<keyword evidence="3 8" id="KW-0479">Metal-binding</keyword>
<evidence type="ECO:0000256" key="3">
    <source>
        <dbReference type="ARBA" id="ARBA00022723"/>
    </source>
</evidence>
<evidence type="ECO:0000256" key="7">
    <source>
        <dbReference type="ARBA" id="ARBA00023291"/>
    </source>
</evidence>
<dbReference type="PRINTS" id="PR00352">
    <property type="entry name" value="3FE4SFRDOXIN"/>
</dbReference>
<gene>
    <name evidence="10" type="ORF">GCM10009547_36790</name>
</gene>
<dbReference type="PROSITE" id="PS51379">
    <property type="entry name" value="4FE4S_FER_2"/>
    <property type="match status" value="1"/>
</dbReference>
<proteinExistence type="predicted"/>
<comment type="function">
    <text evidence="8">Ferredoxins are iron-sulfur proteins that transfer electrons in a wide variety of metabolic reactions.</text>
</comment>
<evidence type="ECO:0000256" key="1">
    <source>
        <dbReference type="ARBA" id="ARBA00001927"/>
    </source>
</evidence>
<feature type="domain" description="4Fe-4S ferredoxin-type" evidence="9">
    <location>
        <begin position="2"/>
        <end position="30"/>
    </location>
</feature>
<evidence type="ECO:0000256" key="2">
    <source>
        <dbReference type="ARBA" id="ARBA00022448"/>
    </source>
</evidence>
<keyword evidence="6 8" id="KW-0411">Iron-sulfur</keyword>
<comment type="cofactor">
    <cofactor evidence="1">
        <name>[3Fe-4S] cluster</name>
        <dbReference type="ChEBI" id="CHEBI:21137"/>
    </cofactor>
</comment>
<sequence length="65" mass="6828">MPRIVVDYNKCTGLGMCEAEAPDLFEVQDDGSLKVLNDTPGSDELAAAQAAVDACPTEALTLVED</sequence>
<protein>
    <recommendedName>
        <fullName evidence="8">Ferredoxin</fullName>
    </recommendedName>
</protein>
<evidence type="ECO:0000256" key="8">
    <source>
        <dbReference type="RuleBase" id="RU368020"/>
    </source>
</evidence>
<comment type="caution">
    <text evidence="10">The sequence shown here is derived from an EMBL/GenBank/DDBJ whole genome shotgun (WGS) entry which is preliminary data.</text>
</comment>
<dbReference type="Gene3D" id="3.30.70.20">
    <property type="match status" value="1"/>
</dbReference>
<dbReference type="PANTHER" id="PTHR36923:SF3">
    <property type="entry name" value="FERREDOXIN"/>
    <property type="match status" value="1"/>
</dbReference>
<dbReference type="EMBL" id="BAAAHE010000036">
    <property type="protein sequence ID" value="GAA0629754.1"/>
    <property type="molecule type" value="Genomic_DNA"/>
</dbReference>
<keyword evidence="11" id="KW-1185">Reference proteome</keyword>
<accession>A0ABP3S9K4</accession>
<dbReference type="Proteomes" id="UP001500957">
    <property type="component" value="Unassembled WGS sequence"/>
</dbReference>
<evidence type="ECO:0000256" key="6">
    <source>
        <dbReference type="ARBA" id="ARBA00023014"/>
    </source>
</evidence>
<evidence type="ECO:0000313" key="10">
    <source>
        <dbReference type="EMBL" id="GAA0629754.1"/>
    </source>
</evidence>
<dbReference type="PANTHER" id="PTHR36923">
    <property type="entry name" value="FERREDOXIN"/>
    <property type="match status" value="1"/>
</dbReference>
<keyword evidence="4 8" id="KW-0249">Electron transport</keyword>
<evidence type="ECO:0000256" key="5">
    <source>
        <dbReference type="ARBA" id="ARBA00023004"/>
    </source>
</evidence>
<organism evidence="10 11">
    <name type="scientific">Sporichthya brevicatena</name>
    <dbReference type="NCBI Taxonomy" id="171442"/>
    <lineage>
        <taxon>Bacteria</taxon>
        <taxon>Bacillati</taxon>
        <taxon>Actinomycetota</taxon>
        <taxon>Actinomycetes</taxon>
        <taxon>Sporichthyales</taxon>
        <taxon>Sporichthyaceae</taxon>
        <taxon>Sporichthya</taxon>
    </lineage>
</organism>
<name>A0ABP3S9K4_9ACTN</name>
<dbReference type="InterPro" id="IPR017896">
    <property type="entry name" value="4Fe4S_Fe-S-bd"/>
</dbReference>